<evidence type="ECO:0000256" key="1">
    <source>
        <dbReference type="SAM" id="MobiDB-lite"/>
    </source>
</evidence>
<dbReference type="EMBL" id="ML179363">
    <property type="protein sequence ID" value="THU89575.1"/>
    <property type="molecule type" value="Genomic_DNA"/>
</dbReference>
<dbReference type="AlphaFoldDB" id="A0A4V4HE51"/>
<accession>A0A4V4HE51</accession>
<feature type="compositionally biased region" description="Low complexity" evidence="1">
    <location>
        <begin position="188"/>
        <end position="209"/>
    </location>
</feature>
<evidence type="ECO:0000313" key="2">
    <source>
        <dbReference type="EMBL" id="THU89575.1"/>
    </source>
</evidence>
<evidence type="ECO:0000313" key="3">
    <source>
        <dbReference type="Proteomes" id="UP000297245"/>
    </source>
</evidence>
<feature type="compositionally biased region" description="Polar residues" evidence="1">
    <location>
        <begin position="157"/>
        <end position="171"/>
    </location>
</feature>
<proteinExistence type="predicted"/>
<feature type="non-terminal residue" evidence="2">
    <location>
        <position position="345"/>
    </location>
</feature>
<feature type="region of interest" description="Disordered" evidence="1">
    <location>
        <begin position="148"/>
        <end position="300"/>
    </location>
</feature>
<dbReference type="Proteomes" id="UP000297245">
    <property type="component" value="Unassembled WGS sequence"/>
</dbReference>
<protein>
    <submittedName>
        <fullName evidence="2">Uncharacterized protein</fullName>
    </submittedName>
</protein>
<name>A0A4V4HE51_DENBC</name>
<organism evidence="2 3">
    <name type="scientific">Dendrothele bispora (strain CBS 962.96)</name>
    <dbReference type="NCBI Taxonomy" id="1314807"/>
    <lineage>
        <taxon>Eukaryota</taxon>
        <taxon>Fungi</taxon>
        <taxon>Dikarya</taxon>
        <taxon>Basidiomycota</taxon>
        <taxon>Agaricomycotina</taxon>
        <taxon>Agaricomycetes</taxon>
        <taxon>Agaricomycetidae</taxon>
        <taxon>Agaricales</taxon>
        <taxon>Agaricales incertae sedis</taxon>
        <taxon>Dendrothele</taxon>
    </lineage>
</organism>
<feature type="compositionally biased region" description="Low complexity" evidence="1">
    <location>
        <begin position="258"/>
        <end position="298"/>
    </location>
</feature>
<sequence>MTTIPTPKTILIQDLLTRATSLMSSLVSLTLPEFDPGLLRHHSAFNLQEVNFGYCRGSRQWYCLSGSHGGWGEDGEGDGDVDRDGDRAESVGQYMGERMGGRRREPGLNLNLDTLMQLIRWLDGQVNVRVLRLGGLVDGVGVGGCSSSSFGQGSLTEAPSSSGSDNRTSSYLDLDSPTKVPLPPSPSPARASMSSSLSISVPIPRSSRVSTKRQGQERPLHSPFPSSPSSFKTAFEESPVSASASRPNSAVLGLGLRSPDSLSPSYSPTSRPSSFFSAPTTGTATDSPTTSTPTSPTSQHRAKLDALVGLFGSETLLPRLEVVSGPVSVVSGLLDPGRMRVGLGG</sequence>
<reference evidence="2 3" key="1">
    <citation type="journal article" date="2019" name="Nat. Ecol. Evol.">
        <title>Megaphylogeny resolves global patterns of mushroom evolution.</title>
        <authorList>
            <person name="Varga T."/>
            <person name="Krizsan K."/>
            <person name="Foldi C."/>
            <person name="Dima B."/>
            <person name="Sanchez-Garcia M."/>
            <person name="Sanchez-Ramirez S."/>
            <person name="Szollosi G.J."/>
            <person name="Szarkandi J.G."/>
            <person name="Papp V."/>
            <person name="Albert L."/>
            <person name="Andreopoulos W."/>
            <person name="Angelini C."/>
            <person name="Antonin V."/>
            <person name="Barry K.W."/>
            <person name="Bougher N.L."/>
            <person name="Buchanan P."/>
            <person name="Buyck B."/>
            <person name="Bense V."/>
            <person name="Catcheside P."/>
            <person name="Chovatia M."/>
            <person name="Cooper J."/>
            <person name="Damon W."/>
            <person name="Desjardin D."/>
            <person name="Finy P."/>
            <person name="Geml J."/>
            <person name="Haridas S."/>
            <person name="Hughes K."/>
            <person name="Justo A."/>
            <person name="Karasinski D."/>
            <person name="Kautmanova I."/>
            <person name="Kiss B."/>
            <person name="Kocsube S."/>
            <person name="Kotiranta H."/>
            <person name="LaButti K.M."/>
            <person name="Lechner B.E."/>
            <person name="Liimatainen K."/>
            <person name="Lipzen A."/>
            <person name="Lukacs Z."/>
            <person name="Mihaltcheva S."/>
            <person name="Morgado L.N."/>
            <person name="Niskanen T."/>
            <person name="Noordeloos M.E."/>
            <person name="Ohm R.A."/>
            <person name="Ortiz-Santana B."/>
            <person name="Ovrebo C."/>
            <person name="Racz N."/>
            <person name="Riley R."/>
            <person name="Savchenko A."/>
            <person name="Shiryaev A."/>
            <person name="Soop K."/>
            <person name="Spirin V."/>
            <person name="Szebenyi C."/>
            <person name="Tomsovsky M."/>
            <person name="Tulloss R.E."/>
            <person name="Uehling J."/>
            <person name="Grigoriev I.V."/>
            <person name="Vagvolgyi C."/>
            <person name="Papp T."/>
            <person name="Martin F.M."/>
            <person name="Miettinen O."/>
            <person name="Hibbett D.S."/>
            <person name="Nagy L.G."/>
        </authorList>
    </citation>
    <scope>NUCLEOTIDE SEQUENCE [LARGE SCALE GENOMIC DNA]</scope>
    <source>
        <strain evidence="2 3">CBS 962.96</strain>
    </source>
</reference>
<keyword evidence="3" id="KW-1185">Reference proteome</keyword>
<gene>
    <name evidence="2" type="ORF">K435DRAFT_781548</name>
</gene>